<evidence type="ECO:0000313" key="3">
    <source>
        <dbReference type="EMBL" id="SNR73376.1"/>
    </source>
</evidence>
<evidence type="ECO:0000256" key="2">
    <source>
        <dbReference type="SAM" id="SignalP"/>
    </source>
</evidence>
<evidence type="ECO:0008006" key="5">
    <source>
        <dbReference type="Google" id="ProtNLM"/>
    </source>
</evidence>
<accession>A0A238YQ31</accession>
<dbReference type="OrthoDB" id="14094at2"/>
<feature type="coiled-coil region" evidence="1">
    <location>
        <begin position="96"/>
        <end position="138"/>
    </location>
</feature>
<proteinExistence type="predicted"/>
<protein>
    <recommendedName>
        <fullName evidence="5">SurA N-terminal domain-containing protein</fullName>
    </recommendedName>
</protein>
<dbReference type="RefSeq" id="WP_089322858.1">
    <property type="nucleotide sequence ID" value="NZ_FZOB01000004.1"/>
</dbReference>
<evidence type="ECO:0000313" key="4">
    <source>
        <dbReference type="Proteomes" id="UP000198405"/>
    </source>
</evidence>
<evidence type="ECO:0000256" key="1">
    <source>
        <dbReference type="SAM" id="Coils"/>
    </source>
</evidence>
<dbReference type="EMBL" id="FZOB01000004">
    <property type="protein sequence ID" value="SNR73376.1"/>
    <property type="molecule type" value="Genomic_DNA"/>
</dbReference>
<organism evidence="3 4">
    <name type="scientific">Desulfurobacterium atlanticum</name>
    <dbReference type="NCBI Taxonomy" id="240169"/>
    <lineage>
        <taxon>Bacteria</taxon>
        <taxon>Pseudomonadati</taxon>
        <taxon>Aquificota</taxon>
        <taxon>Aquificia</taxon>
        <taxon>Desulfurobacteriales</taxon>
        <taxon>Desulfurobacteriaceae</taxon>
        <taxon>Desulfurobacterium</taxon>
    </lineage>
</organism>
<reference evidence="4" key="1">
    <citation type="submission" date="2017-06" db="EMBL/GenBank/DDBJ databases">
        <authorList>
            <person name="Varghese N."/>
            <person name="Submissions S."/>
        </authorList>
    </citation>
    <scope>NUCLEOTIDE SEQUENCE [LARGE SCALE GENOMIC DNA]</scope>
    <source>
        <strain evidence="4">DSM 15668</strain>
    </source>
</reference>
<name>A0A238YQ31_9BACT</name>
<feature type="signal peptide" evidence="2">
    <location>
        <begin position="1"/>
        <end position="17"/>
    </location>
</feature>
<feature type="chain" id="PRO_5013009030" description="SurA N-terminal domain-containing protein" evidence="2">
    <location>
        <begin position="18"/>
        <end position="238"/>
    </location>
</feature>
<keyword evidence="4" id="KW-1185">Reference proteome</keyword>
<dbReference type="AlphaFoldDB" id="A0A238YQ31"/>
<sequence>MKKFLLFFFAFSSFAYGSSNHAKTCVATTEVDNLCVSIKELKSYYRNYKMEKLAEVGKGNWYFTLADLIDATRSLTFEKILTHEALKSGVEKEPVFKEYEKDIENEYKEIDKYVDKLVSSKKIEKKEAEKLRKKLKRKVYLSFLKKAYVEKMLSDYLKVTTEDIQNFMNAHKGEYGFKKDPKHPDMKVISKKELVEAIREEKKTRAAQEFADWLWEKYKVKIDEQLLRKLDKQLNKGE</sequence>
<gene>
    <name evidence="3" type="ORF">SAMN06265340_104111</name>
</gene>
<dbReference type="Proteomes" id="UP000198405">
    <property type="component" value="Unassembled WGS sequence"/>
</dbReference>
<keyword evidence="1" id="KW-0175">Coiled coil</keyword>
<keyword evidence="2" id="KW-0732">Signal</keyword>